<organism evidence="1 2">
    <name type="scientific">Kyrpidia spormannii</name>
    <dbReference type="NCBI Taxonomy" id="2055160"/>
    <lineage>
        <taxon>Bacteria</taxon>
        <taxon>Bacillati</taxon>
        <taxon>Bacillota</taxon>
        <taxon>Bacilli</taxon>
        <taxon>Bacillales</taxon>
        <taxon>Alicyclobacillaceae</taxon>
        <taxon>Kyrpidia</taxon>
    </lineage>
</organism>
<gene>
    <name evidence="1" type="ORF">FAVT5_3570</name>
</gene>
<reference evidence="1" key="1">
    <citation type="submission" date="2020-04" db="EMBL/GenBank/DDBJ databases">
        <authorList>
            <person name="Hogendoorn C."/>
        </authorList>
    </citation>
    <scope>NUCLEOTIDE SEQUENCE</scope>
    <source>
        <strain evidence="1">FAVT5</strain>
    </source>
</reference>
<protein>
    <submittedName>
        <fullName evidence="1">Uncharacterized protein</fullName>
    </submittedName>
</protein>
<sequence length="112" mass="12600">MELLGKTPGHFFDAFGVLPVLGAGILHVVEHVDQPVFANALNVFLEDVNPVFWGSRLRCRTWTWCRCLTTSRRRFPLSFGMGGFLSFGHDGSSFPGPRFIFNLWEREAIGLA</sequence>
<keyword evidence="2" id="KW-1185">Reference proteome</keyword>
<proteinExistence type="predicted"/>
<evidence type="ECO:0000313" key="1">
    <source>
        <dbReference type="EMBL" id="CAB3395801.1"/>
    </source>
</evidence>
<accession>A0ACA8ZDG9</accession>
<evidence type="ECO:0000313" key="2">
    <source>
        <dbReference type="Proteomes" id="UP000501793"/>
    </source>
</evidence>
<dbReference type="Proteomes" id="UP000501793">
    <property type="component" value="Chromosome"/>
</dbReference>
<dbReference type="EMBL" id="LR792684">
    <property type="protein sequence ID" value="CAB3395801.1"/>
    <property type="molecule type" value="Genomic_DNA"/>
</dbReference>
<name>A0ACA8ZDG9_9BACL</name>